<name>A0A542XEY4_9MICO</name>
<keyword evidence="2" id="KW-1185">Reference proteome</keyword>
<dbReference type="AlphaFoldDB" id="A0A542XEY4"/>
<dbReference type="EMBL" id="VFOK01000001">
    <property type="protein sequence ID" value="TQL34378.1"/>
    <property type="molecule type" value="Genomic_DNA"/>
</dbReference>
<protein>
    <submittedName>
        <fullName evidence="1">Uncharacterized protein</fullName>
    </submittedName>
</protein>
<comment type="caution">
    <text evidence="1">The sequence shown here is derived from an EMBL/GenBank/DDBJ whole genome shotgun (WGS) entry which is preliminary data.</text>
</comment>
<gene>
    <name evidence="1" type="ORF">FB554_2547</name>
</gene>
<organism evidence="1 2">
    <name type="scientific">Barrientosiimonas humi</name>
    <dbReference type="NCBI Taxonomy" id="999931"/>
    <lineage>
        <taxon>Bacteria</taxon>
        <taxon>Bacillati</taxon>
        <taxon>Actinomycetota</taxon>
        <taxon>Actinomycetes</taxon>
        <taxon>Micrococcales</taxon>
        <taxon>Dermacoccaceae</taxon>
        <taxon>Barrientosiimonas</taxon>
    </lineage>
</organism>
<proteinExistence type="predicted"/>
<evidence type="ECO:0000313" key="2">
    <source>
        <dbReference type="Proteomes" id="UP000318336"/>
    </source>
</evidence>
<dbReference type="Proteomes" id="UP000318336">
    <property type="component" value="Unassembled WGS sequence"/>
</dbReference>
<sequence length="42" mass="4694">MKHKHRCITRTVETTPSRAVPGWFIHTCLGCGAVAITTERNL</sequence>
<evidence type="ECO:0000313" key="1">
    <source>
        <dbReference type="EMBL" id="TQL34378.1"/>
    </source>
</evidence>
<accession>A0A542XEY4</accession>
<reference evidence="1 2" key="1">
    <citation type="submission" date="2019-06" db="EMBL/GenBank/DDBJ databases">
        <title>Sequencing the genomes of 1000 actinobacteria strains.</title>
        <authorList>
            <person name="Klenk H.-P."/>
        </authorList>
    </citation>
    <scope>NUCLEOTIDE SEQUENCE [LARGE SCALE GENOMIC DNA]</scope>
    <source>
        <strain evidence="1 2">DSM 24617</strain>
    </source>
</reference>